<proteinExistence type="predicted"/>
<dbReference type="STRING" id="1122244.GCA_000426885_01694"/>
<evidence type="ECO:0000313" key="3">
    <source>
        <dbReference type="Proteomes" id="UP000254065"/>
    </source>
</evidence>
<name>A0A378QWS3_9GAMM</name>
<organism evidence="2 3">
    <name type="scientific">Moraxella caprae</name>
    <dbReference type="NCBI Taxonomy" id="90240"/>
    <lineage>
        <taxon>Bacteria</taxon>
        <taxon>Pseudomonadati</taxon>
        <taxon>Pseudomonadota</taxon>
        <taxon>Gammaproteobacteria</taxon>
        <taxon>Moraxellales</taxon>
        <taxon>Moraxellaceae</taxon>
        <taxon>Moraxella</taxon>
    </lineage>
</organism>
<reference evidence="2 3" key="1">
    <citation type="submission" date="2018-06" db="EMBL/GenBank/DDBJ databases">
        <authorList>
            <consortium name="Pathogen Informatics"/>
            <person name="Doyle S."/>
        </authorList>
    </citation>
    <scope>NUCLEOTIDE SEQUENCE [LARGE SCALE GENOMIC DNA]</scope>
    <source>
        <strain evidence="2 3">NCTC12877</strain>
    </source>
</reference>
<gene>
    <name evidence="2" type="ORF">NCTC12877_00183</name>
</gene>
<evidence type="ECO:0000313" key="2">
    <source>
        <dbReference type="EMBL" id="STZ07228.1"/>
    </source>
</evidence>
<dbReference type="EMBL" id="UGQB01000004">
    <property type="protein sequence ID" value="STZ07228.1"/>
    <property type="molecule type" value="Genomic_DNA"/>
</dbReference>
<dbReference type="AlphaFoldDB" id="A0A378QWS3"/>
<evidence type="ECO:0000256" key="1">
    <source>
        <dbReference type="SAM" id="MobiDB-lite"/>
    </source>
</evidence>
<accession>A0A378QWS3</accession>
<dbReference type="Proteomes" id="UP000254065">
    <property type="component" value="Unassembled WGS sequence"/>
</dbReference>
<keyword evidence="3" id="KW-1185">Reference proteome</keyword>
<dbReference type="OrthoDB" id="8609885at2"/>
<protein>
    <submittedName>
        <fullName evidence="2">Uncharacterized protein</fullName>
    </submittedName>
</protein>
<dbReference type="RefSeq" id="WP_051225957.1">
    <property type="nucleotide sequence ID" value="NZ_UGQB01000004.1"/>
</dbReference>
<sequence length="609" mass="66878">MADLTRDKLPLPLTRRISDKPPSDRLPLSLNRKLGTLDVVLPTPIDPVPKSTDPTPKRQNPVMAEFDSLISDPQGVNMGRQVSIASDEVARAYGVVYGDTLTMTYGRDMFTRHFIPVASGADSAMGTPYLIGSVYRHTWQALMALHHAHHISVGDDVRLFSCHVAEYGAKSYLQGCTHGRLSDTQGLFGDNIHQADSALIAHPSTHTITHSVPVPCRYYPIPEPEPDKPVSYCSIRPPSDRLPLALRRKRGEHPAGSLPLPLLCWHDLPPTTTPNLGAYIVHNTITATIGGVNANPLSFSIKTDMDSFCWQGRIEIPTKDFAKIKDKLGSRGNEPMISVVINNHRFVIMGEEISKNRSFVNHSYTLSGRSVTARLSADYTTNKQGGLNQALFASQLCQQALANTGMTAEYQAPDWLISAGVYSTDKTPIVILSDVAHACGAFVSSHVSEPQLIIKPRHKVPAWKLATAEPNLILGLDPIRQISEQQRVSPAYDNVWLTSTARLDNVYRKQSARTNEASTQSNELFTDQIATIAKGVQILSDSGTHMDMTVTTRWSDKYGLPLATLGDIWQINDEGGYKAVVVSVDVQVKVEDGVPSVWQVVGLDRYIGH</sequence>
<feature type="region of interest" description="Disordered" evidence="1">
    <location>
        <begin position="1"/>
        <end position="27"/>
    </location>
</feature>